<dbReference type="Gene3D" id="6.10.250.2380">
    <property type="match status" value="1"/>
</dbReference>
<dbReference type="InterPro" id="IPR000212">
    <property type="entry name" value="DNA_helicase_UvrD/REP"/>
</dbReference>
<evidence type="ECO:0000256" key="14">
    <source>
        <dbReference type="PROSITE-ProRule" id="PRU00560"/>
    </source>
</evidence>
<proteinExistence type="inferred from homology"/>
<evidence type="ECO:0000256" key="10">
    <source>
        <dbReference type="ARBA" id="ARBA00023235"/>
    </source>
</evidence>
<dbReference type="InterPro" id="IPR014016">
    <property type="entry name" value="UvrD-like_ATP-bd"/>
</dbReference>
<sequence length="1246" mass="144872">MMKKTFPPKPAGSQWTDAQWKAIVTSGAHTLVAAAAGSGKTAVLVERIIQKLLDEQQPIDVDRLLVVTFTNAAAAEMRQRIGEALEKALEAEPHSLHLRRQLSLLQKASISTIHSFCLDVIRKYYYLIDLDPVFRIADETEIALLKEEVIEELFEDYYGKADNEAFLDVVDRYTSDRTDADLQTIVLRLYEFSRSHPNPNEWLSQLVEMYDLADDVTIDQLPYVSYLFQYIDFSLQAAEEMLKQAIEKTKQPNGPDYLRETLEQDLINIQQLKEARHVSWQRLYETFQSLAWVTAKRKPKGEEYDESLVDEVKKLRDKAKEKIKSVKEELFSFKPETWLRHLREMKPVVATIVELVQQFAERLQAKKAEKGIVDFSDLEHYCLQILRDPSSTVDRLIPSDAALDYRAQFVEVLVDEYQDVNMVQEAILRLVTNDEEATGNLFMVGDVKQSIYGFRLAEPSLFLSKYQRFTTDEKDGGVRIDLAQNFRSRREILDGTNFIFKQIMGETVGQIAYDDDAALRFGATYYPEKEQPIECIWIDRADHGAENESEGQVENEEQELENAQLEARFIAKKIKQLIDEPFYVYDRHLQKERRIMYRDIVILLRSMPWASQMMEEFRKQGIPVYAELSSGYFSATEVSVMLSLLKLIDNPYQDIPLAAVLRSPIVGLDENELARIRLEKKDGSFYEALTMFLTKVPTEEEKELHEKLSTFIKQLEAWRTKARQGSLADLIWQLYRDTNFYDFVGGMPGGKQRQANLRALYDRARQFEKTAFRGIFRFLRFIERMQQREDDLGAARALSEQEDVVRIMTIHKSKGLEFPVVFVAGIGKSFNTQDLRQNYLMDKELGFAARYVHPKLRVSYPTIAQLALKRKLALHSLAEEMRILYVALTRAKEKLYLIATVKDLEKEKQRWQAAYSWDHWLLPDYILASANSYLDWIGHALIRHRQSEALQPTMARSLPEEIVNHPAKWKIEVVSAAHIEEKEREEAERNEALIEAVRKLEPISTESEYAEEVARRMKWTYEHEIATVSRAKQSVSELKRQREIFGADGDLALLRPFRTEIIERPRFMQAKKLTPAEKGTVMHLVMQHVDLKSEITEESIREQVAKMVHGEWLTEEQAKEVDVASIVAFFQTDIGQRLRRAPRVEREVPFSLALSAQETYGHWTAEAEEAVLVQGVFDCLFEDENGLVLIDFKTDHVRWMDNVQAVLERRYRVQMELYRRAVEQIWKKRIDESYVYVFDCAQLFPM</sequence>
<dbReference type="Proteomes" id="UP000295658">
    <property type="component" value="Unassembled WGS sequence"/>
</dbReference>
<dbReference type="Pfam" id="PF00580">
    <property type="entry name" value="UvrD-helicase"/>
    <property type="match status" value="1"/>
</dbReference>
<feature type="domain" description="UvrD-like helicase ATP-binding" evidence="16">
    <location>
        <begin position="13"/>
        <end position="489"/>
    </location>
</feature>
<evidence type="ECO:0000256" key="2">
    <source>
        <dbReference type="ARBA" id="ARBA00022741"/>
    </source>
</evidence>
<dbReference type="Gene3D" id="3.40.50.300">
    <property type="entry name" value="P-loop containing nucleotide triphosphate hydrolases"/>
    <property type="match status" value="3"/>
</dbReference>
<evidence type="ECO:0000256" key="9">
    <source>
        <dbReference type="ARBA" id="ARBA00023204"/>
    </source>
</evidence>
<evidence type="ECO:0000313" key="18">
    <source>
        <dbReference type="EMBL" id="TCL51082.1"/>
    </source>
</evidence>
<keyword evidence="3 13" id="KW-0227">DNA damage</keyword>
<evidence type="ECO:0000256" key="12">
    <source>
        <dbReference type="ARBA" id="ARBA00048988"/>
    </source>
</evidence>
<evidence type="ECO:0000256" key="13">
    <source>
        <dbReference type="HAMAP-Rule" id="MF_01451"/>
    </source>
</evidence>
<comment type="function">
    <text evidence="13">The heterodimer acts as both an ATP-dependent DNA helicase and an ATP-dependent, dual-direction single-stranded exonuclease. Recognizes the chi site generating a DNA molecule suitable for the initiation of homologous recombination. The AddA nuclease domain is required for chi fragment generation; this subunit has the helicase and 3' -&gt; 5' nuclease activities.</text>
</comment>
<keyword evidence="9 13" id="KW-0234">DNA repair</keyword>
<dbReference type="EC" id="3.1.-.-" evidence="13"/>
<dbReference type="SUPFAM" id="SSF52540">
    <property type="entry name" value="P-loop containing nucleoside triphosphate hydrolases"/>
    <property type="match status" value="1"/>
</dbReference>
<dbReference type="EC" id="5.6.2.4" evidence="13"/>
<evidence type="ECO:0000313" key="19">
    <source>
        <dbReference type="Proteomes" id="UP000295658"/>
    </source>
</evidence>
<comment type="subunit">
    <text evidence="13">Heterodimer of AddA and AddB/RexB.</text>
</comment>
<dbReference type="HAMAP" id="MF_01451">
    <property type="entry name" value="AddA"/>
    <property type="match status" value="1"/>
</dbReference>
<keyword evidence="10 13" id="KW-0413">Isomerase</keyword>
<keyword evidence="1 13" id="KW-0540">Nuclease</keyword>
<dbReference type="FunFam" id="3.40.50.300:FF:001236">
    <property type="entry name" value="ATP-dependent helicase/nuclease subunit A"/>
    <property type="match status" value="1"/>
</dbReference>
<dbReference type="GO" id="GO:0008408">
    <property type="term" value="F:3'-5' exonuclease activity"/>
    <property type="evidence" value="ECO:0007669"/>
    <property type="project" value="UniProtKB-UniRule"/>
</dbReference>
<dbReference type="Gene3D" id="3.90.320.10">
    <property type="match status" value="1"/>
</dbReference>
<keyword evidence="2 13" id="KW-0547">Nucleotide-binding</keyword>
<comment type="catalytic activity">
    <reaction evidence="11 13">
        <text>Couples ATP hydrolysis with the unwinding of duplex DNA by translocating in the 3'-5' direction.</text>
        <dbReference type="EC" id="5.6.2.4"/>
    </reaction>
</comment>
<dbReference type="GO" id="GO:0005524">
    <property type="term" value="F:ATP binding"/>
    <property type="evidence" value="ECO:0007669"/>
    <property type="project" value="UniProtKB-UniRule"/>
</dbReference>
<dbReference type="InterPro" id="IPR011335">
    <property type="entry name" value="Restrct_endonuc-II-like"/>
</dbReference>
<dbReference type="FunFam" id="3.40.50.300:FF:001187">
    <property type="entry name" value="ATP-dependent helicase/nuclease subunit A"/>
    <property type="match status" value="1"/>
</dbReference>
<evidence type="ECO:0000256" key="4">
    <source>
        <dbReference type="ARBA" id="ARBA00022801"/>
    </source>
</evidence>
<gene>
    <name evidence="13" type="primary">addA</name>
    <name evidence="18" type="ORF">EDD69_104135</name>
</gene>
<keyword evidence="5 13" id="KW-0347">Helicase</keyword>
<evidence type="ECO:0000259" key="17">
    <source>
        <dbReference type="PROSITE" id="PS51217"/>
    </source>
</evidence>
<dbReference type="PROSITE" id="PS51198">
    <property type="entry name" value="UVRD_HELICASE_ATP_BIND"/>
    <property type="match status" value="1"/>
</dbReference>
<evidence type="ECO:0000256" key="11">
    <source>
        <dbReference type="ARBA" id="ARBA00034617"/>
    </source>
</evidence>
<dbReference type="AlphaFoldDB" id="A0A4R1QGJ1"/>
<dbReference type="NCBIfam" id="TIGR02785">
    <property type="entry name" value="addA_Gpos"/>
    <property type="match status" value="1"/>
</dbReference>
<dbReference type="PROSITE" id="PS51217">
    <property type="entry name" value="UVRD_HELICASE_CTER"/>
    <property type="match status" value="1"/>
</dbReference>
<dbReference type="SUPFAM" id="SSF52980">
    <property type="entry name" value="Restriction endonuclease-like"/>
    <property type="match status" value="1"/>
</dbReference>
<dbReference type="Pfam" id="PF12705">
    <property type="entry name" value="PDDEXK_1"/>
    <property type="match status" value="1"/>
</dbReference>
<accession>A0A4R1QGJ1</accession>
<dbReference type="Pfam" id="PF13361">
    <property type="entry name" value="UvrD_C"/>
    <property type="match status" value="1"/>
</dbReference>
<dbReference type="GO" id="GO:0016887">
    <property type="term" value="F:ATP hydrolysis activity"/>
    <property type="evidence" value="ECO:0007669"/>
    <property type="project" value="RHEA"/>
</dbReference>
<feature type="domain" description="UvrD-like helicase C-terminal" evidence="17">
    <location>
        <begin position="523"/>
        <end position="815"/>
    </location>
</feature>
<evidence type="ECO:0000259" key="16">
    <source>
        <dbReference type="PROSITE" id="PS51198"/>
    </source>
</evidence>
<comment type="catalytic activity">
    <reaction evidence="12 13">
        <text>ATP + H2O = ADP + phosphate + H(+)</text>
        <dbReference type="Rhea" id="RHEA:13065"/>
        <dbReference type="ChEBI" id="CHEBI:15377"/>
        <dbReference type="ChEBI" id="CHEBI:15378"/>
        <dbReference type="ChEBI" id="CHEBI:30616"/>
        <dbReference type="ChEBI" id="CHEBI:43474"/>
        <dbReference type="ChEBI" id="CHEBI:456216"/>
        <dbReference type="EC" id="5.6.2.4"/>
    </reaction>
</comment>
<evidence type="ECO:0000256" key="7">
    <source>
        <dbReference type="ARBA" id="ARBA00022840"/>
    </source>
</evidence>
<dbReference type="InterPro" id="IPR014152">
    <property type="entry name" value="AddA"/>
</dbReference>
<keyword evidence="7 13" id="KW-0067">ATP-binding</keyword>
<dbReference type="FunFam" id="3.40.50.300:FF:001196">
    <property type="entry name" value="ATP-dependent helicase/nuclease subunit A"/>
    <property type="match status" value="1"/>
</dbReference>
<keyword evidence="19" id="KW-1185">Reference proteome</keyword>
<name>A0A4R1QGJ1_9BACL</name>
<dbReference type="PANTHER" id="PTHR11070:SF48">
    <property type="entry name" value="ATP-DEPENDENT HELICASE_NUCLEASE SUBUNIT A"/>
    <property type="match status" value="1"/>
</dbReference>
<protein>
    <recommendedName>
        <fullName evidence="13">ATP-dependent helicase/nuclease subunit A</fullName>
        <ecNumber evidence="13">3.1.-.-</ecNumber>
        <ecNumber evidence="13">5.6.2.4</ecNumber>
    </recommendedName>
    <alternativeName>
        <fullName evidence="13">ATP-dependent helicase/nuclease AddA</fullName>
    </alternativeName>
    <alternativeName>
        <fullName evidence="13">DNA 3'-5' helicase AddA</fullName>
    </alternativeName>
</protein>
<dbReference type="GO" id="GO:0033202">
    <property type="term" value="C:DNA helicase complex"/>
    <property type="evidence" value="ECO:0007669"/>
    <property type="project" value="TreeGrafter"/>
</dbReference>
<comment type="caution">
    <text evidence="18">The sequence shown here is derived from an EMBL/GenBank/DDBJ whole genome shotgun (WGS) entry which is preliminary data.</text>
</comment>
<comment type="similarity">
    <text evidence="13">Belongs to the helicase family. AddA subfamily.</text>
</comment>
<evidence type="ECO:0000256" key="1">
    <source>
        <dbReference type="ARBA" id="ARBA00022722"/>
    </source>
</evidence>
<dbReference type="PANTHER" id="PTHR11070">
    <property type="entry name" value="UVRD / RECB / PCRA DNA HELICASE FAMILY MEMBER"/>
    <property type="match status" value="1"/>
</dbReference>
<dbReference type="InterPro" id="IPR027417">
    <property type="entry name" value="P-loop_NTPase"/>
</dbReference>
<dbReference type="GO" id="GO:0003690">
    <property type="term" value="F:double-stranded DNA binding"/>
    <property type="evidence" value="ECO:0007669"/>
    <property type="project" value="UniProtKB-UniRule"/>
</dbReference>
<keyword evidence="4 13" id="KW-0378">Hydrolase</keyword>
<feature type="binding site" evidence="14">
    <location>
        <begin position="34"/>
        <end position="41"/>
    </location>
    <ligand>
        <name>ATP</name>
        <dbReference type="ChEBI" id="CHEBI:30616"/>
    </ligand>
</feature>
<dbReference type="GO" id="GO:0043138">
    <property type="term" value="F:3'-5' DNA helicase activity"/>
    <property type="evidence" value="ECO:0007669"/>
    <property type="project" value="UniProtKB-UniRule"/>
</dbReference>
<evidence type="ECO:0000256" key="5">
    <source>
        <dbReference type="ARBA" id="ARBA00022806"/>
    </source>
</evidence>
<dbReference type="InterPro" id="IPR011604">
    <property type="entry name" value="PDDEXK-like_dom_sf"/>
</dbReference>
<evidence type="ECO:0000256" key="15">
    <source>
        <dbReference type="SAM" id="Coils"/>
    </source>
</evidence>
<dbReference type="GO" id="GO:0000724">
    <property type="term" value="P:double-strand break repair via homologous recombination"/>
    <property type="evidence" value="ECO:0007669"/>
    <property type="project" value="UniProtKB-UniRule"/>
</dbReference>
<keyword evidence="6 13" id="KW-0269">Exonuclease</keyword>
<keyword evidence="8 13" id="KW-0238">DNA-binding</keyword>
<reference evidence="18 19" key="1">
    <citation type="submission" date="2019-03" db="EMBL/GenBank/DDBJ databases">
        <title>Genomic Encyclopedia of Type Strains, Phase IV (KMG-IV): sequencing the most valuable type-strain genomes for metagenomic binning, comparative biology and taxonomic classification.</title>
        <authorList>
            <person name="Goeker M."/>
        </authorList>
    </citation>
    <scope>NUCLEOTIDE SEQUENCE [LARGE SCALE GENOMIC DNA]</scope>
    <source>
        <strain evidence="18 19">DSM 24979</strain>
    </source>
</reference>
<evidence type="ECO:0000256" key="6">
    <source>
        <dbReference type="ARBA" id="ARBA00022839"/>
    </source>
</evidence>
<keyword evidence="15" id="KW-0175">Coiled coil</keyword>
<comment type="cofactor">
    <cofactor evidence="13">
        <name>Mg(2+)</name>
        <dbReference type="ChEBI" id="CHEBI:18420"/>
    </cofactor>
</comment>
<evidence type="ECO:0000256" key="3">
    <source>
        <dbReference type="ARBA" id="ARBA00022763"/>
    </source>
</evidence>
<organism evidence="18 19">
    <name type="scientific">Thermolongibacillus altinsuensis</name>
    <dbReference type="NCBI Taxonomy" id="575256"/>
    <lineage>
        <taxon>Bacteria</taxon>
        <taxon>Bacillati</taxon>
        <taxon>Bacillota</taxon>
        <taxon>Bacilli</taxon>
        <taxon>Bacillales</taxon>
        <taxon>Anoxybacillaceae</taxon>
        <taxon>Thermolongibacillus</taxon>
    </lineage>
</organism>
<dbReference type="InterPro" id="IPR038726">
    <property type="entry name" value="PDDEXK_AddAB-type"/>
</dbReference>
<dbReference type="GO" id="GO:0005829">
    <property type="term" value="C:cytosol"/>
    <property type="evidence" value="ECO:0007669"/>
    <property type="project" value="TreeGrafter"/>
</dbReference>
<dbReference type="EMBL" id="SLUL01000004">
    <property type="protein sequence ID" value="TCL51082.1"/>
    <property type="molecule type" value="Genomic_DNA"/>
</dbReference>
<feature type="coiled-coil region" evidence="15">
    <location>
        <begin position="546"/>
        <end position="580"/>
    </location>
</feature>
<dbReference type="InterPro" id="IPR014017">
    <property type="entry name" value="DNA_helicase_UvrD-like_C"/>
</dbReference>
<evidence type="ECO:0000256" key="8">
    <source>
        <dbReference type="ARBA" id="ARBA00023125"/>
    </source>
</evidence>